<proteinExistence type="predicted"/>
<feature type="compositionally biased region" description="Basic and acidic residues" evidence="1">
    <location>
        <begin position="289"/>
        <end position="304"/>
    </location>
</feature>
<feature type="compositionally biased region" description="Gly residues" evidence="1">
    <location>
        <begin position="902"/>
        <end position="922"/>
    </location>
</feature>
<dbReference type="RefSeq" id="XP_015662366.1">
    <property type="nucleotide sequence ID" value="XM_015798888.1"/>
</dbReference>
<feature type="region of interest" description="Disordered" evidence="1">
    <location>
        <begin position="98"/>
        <end position="144"/>
    </location>
</feature>
<evidence type="ECO:0000313" key="3">
    <source>
        <dbReference type="Proteomes" id="UP000037923"/>
    </source>
</evidence>
<sequence length="1121" mass="114241">MAAMNQAGTFAEAGVTLHRKLSSALQSAAAATAAAHNSNPGSNGGASLIAPTPLLVRVLRRTATDFSDVIVDGRCATGSRQVGSAAAVWVHHNAALRGTGANSSNTSPSTIAATSAAGGASGSGGGNNTNSGVPSPSPSGATATTANSDGVIPLYYTEAALNECRNLLALYSFHCLLTASQLYNSSVGNASHHVLAAADGRVHQLPVNANHWAPEVSLIIAETEASAEELLKVCRALAEACNYGVNVSMAIGSKTPASLIVRPVSAAGSSAGAGTPTGASSAATGGAGGKDDKTDAEAGKNDEVKKRGTEWPYAASVVITTTHSFLNWNLVTLLNTGVDVAVAEDGGEAEAGNKDSNENKERESAAVRTKRVFPHITSLVVEEIGRSTTAGTASAEKALQQWRDAHAVLHSAMPRQHTRYCAAAHLLPHVLWICRGPVSRLPASLRHLLSRRSRRYYQLLPSTYISAAAVSLMPQPQEGLSTPAESLGVRLVLSQSTADKDAQLRRIVTDRSGLYHRVLILTHNKEVPQLNTLITSWGVSREFPSSSSNTNGKANNASGATPPAVTEASPNLVYSTRRMDSVLAQHQCHSSFLNSSEAAERAASTSSGAGDAAPSASPVVVTLVAWDAFTALDVMDVDVIIQYYPPQKSLTEQEWAEFIQLLHTTVDGEREIELSLRQNKNNKEANIRAKLAQLMQATTTGAETSTAAAAAAPAPSRTTPSTHRPLPVLVTLMVAADFTLTAYFLHQYLYSGATGVLTQAATATSLASVVPAPGRPGMMEAVKQPMPVLDISPRHPYFIPLVCGHDGRAEWPAEAAGSPPRARADALNAKPSDAAPLRTRLASGEAVTIRNVLAAKLAKEQGPSATSKSPPASGTTTTTSPTRATTVSPILLLAQGNVASSTGGGGGGGGGSSSSSGAGGKGAAPSTVDNNNSNVNNTNTRSLARLVAKNGMNASSSSNLNSGGAVGSGSGINLRAQGAKEAARSPTEAGAPTSTTTNGSGSSGNNTKGSGNSQKSNNNSKGNNNNNTNKGGPGNANSHHTNTSPTASSSAAPAVVGNTGGGQTGNKSPVSTATSPSAKTGSGEKSGGGGGGGGGNNKRRQRSNRGGNNNNSKKAAAQPSN</sequence>
<dbReference type="OrthoDB" id="273669at2759"/>
<feature type="compositionally biased region" description="Low complexity" evidence="1">
    <location>
        <begin position="1104"/>
        <end position="1114"/>
    </location>
</feature>
<evidence type="ECO:0000313" key="2">
    <source>
        <dbReference type="EMBL" id="KPA83927.1"/>
    </source>
</evidence>
<feature type="compositionally biased region" description="Low complexity" evidence="1">
    <location>
        <begin position="101"/>
        <end position="118"/>
    </location>
</feature>
<feature type="compositionally biased region" description="Low complexity" evidence="1">
    <location>
        <begin position="863"/>
        <end position="884"/>
    </location>
</feature>
<feature type="compositionally biased region" description="Polar residues" evidence="1">
    <location>
        <begin position="1067"/>
        <end position="1080"/>
    </location>
</feature>
<feature type="compositionally biased region" description="Low complexity" evidence="1">
    <location>
        <begin position="269"/>
        <end position="284"/>
    </location>
</feature>
<feature type="compositionally biased region" description="Low complexity" evidence="1">
    <location>
        <begin position="993"/>
        <end position="1030"/>
    </location>
</feature>
<feature type="compositionally biased region" description="Low complexity" evidence="1">
    <location>
        <begin position="954"/>
        <end position="963"/>
    </location>
</feature>
<feature type="region of interest" description="Disordered" evidence="1">
    <location>
        <begin position="544"/>
        <end position="568"/>
    </location>
</feature>
<feature type="compositionally biased region" description="Low complexity" evidence="1">
    <location>
        <begin position="923"/>
        <end position="938"/>
    </location>
</feature>
<accession>A0A0M9G773</accession>
<feature type="region of interest" description="Disordered" evidence="1">
    <location>
        <begin position="954"/>
        <end position="1121"/>
    </location>
</feature>
<dbReference type="VEuPathDB" id="TriTrypDB:LpyrH10_03_2410"/>
<name>A0A0M9G773_LEPPY</name>
<dbReference type="OMA" id="IVDGRCA"/>
<feature type="compositionally biased region" description="Low complexity" evidence="1">
    <location>
        <begin position="128"/>
        <end position="144"/>
    </location>
</feature>
<dbReference type="EMBL" id="LGTL01000003">
    <property type="protein sequence ID" value="KPA83927.1"/>
    <property type="molecule type" value="Genomic_DNA"/>
</dbReference>
<feature type="compositionally biased region" description="Low complexity" evidence="1">
    <location>
        <begin position="1037"/>
        <end position="1057"/>
    </location>
</feature>
<feature type="compositionally biased region" description="Basic and acidic residues" evidence="1">
    <location>
        <begin position="351"/>
        <end position="365"/>
    </location>
</feature>
<organism evidence="2 3">
    <name type="scientific">Leptomonas pyrrhocoris</name>
    <name type="common">Firebug parasite</name>
    <dbReference type="NCBI Taxonomy" id="157538"/>
    <lineage>
        <taxon>Eukaryota</taxon>
        <taxon>Discoba</taxon>
        <taxon>Euglenozoa</taxon>
        <taxon>Kinetoplastea</taxon>
        <taxon>Metakinetoplastina</taxon>
        <taxon>Trypanosomatida</taxon>
        <taxon>Trypanosomatidae</taxon>
        <taxon>Leishmaniinae</taxon>
        <taxon>Leptomonas</taxon>
    </lineage>
</organism>
<dbReference type="GeneID" id="26902385"/>
<comment type="caution">
    <text evidence="2">The sequence shown here is derived from an EMBL/GenBank/DDBJ whole genome shotgun (WGS) entry which is preliminary data.</text>
</comment>
<dbReference type="Proteomes" id="UP000037923">
    <property type="component" value="Unassembled WGS sequence"/>
</dbReference>
<evidence type="ECO:0000256" key="1">
    <source>
        <dbReference type="SAM" id="MobiDB-lite"/>
    </source>
</evidence>
<feature type="region of interest" description="Disordered" evidence="1">
    <location>
        <begin position="897"/>
        <end position="938"/>
    </location>
</feature>
<feature type="compositionally biased region" description="Polar residues" evidence="1">
    <location>
        <begin position="544"/>
        <end position="559"/>
    </location>
</feature>
<gene>
    <name evidence="2" type="ORF">ABB37_02090</name>
</gene>
<feature type="region of interest" description="Disordered" evidence="1">
    <location>
        <begin position="858"/>
        <end position="884"/>
    </location>
</feature>
<feature type="compositionally biased region" description="Gly residues" evidence="1">
    <location>
        <begin position="1084"/>
        <end position="1096"/>
    </location>
</feature>
<keyword evidence="3" id="KW-1185">Reference proteome</keyword>
<feature type="region of interest" description="Disordered" evidence="1">
    <location>
        <begin position="812"/>
        <end position="836"/>
    </location>
</feature>
<protein>
    <submittedName>
        <fullName evidence="2">Uncharacterized protein</fullName>
    </submittedName>
</protein>
<dbReference type="AlphaFoldDB" id="A0A0M9G773"/>
<reference evidence="2 3" key="1">
    <citation type="submission" date="2015-07" db="EMBL/GenBank/DDBJ databases">
        <title>High-quality genome of monoxenous trypanosomatid Leptomonas pyrrhocoris.</title>
        <authorList>
            <person name="Flegontov P."/>
            <person name="Butenko A."/>
            <person name="Firsov S."/>
            <person name="Vlcek C."/>
            <person name="Logacheva M.D."/>
            <person name="Field M."/>
            <person name="Filatov D."/>
            <person name="Flegontova O."/>
            <person name="Gerasimov E."/>
            <person name="Jackson A.P."/>
            <person name="Kelly S."/>
            <person name="Opperdoes F."/>
            <person name="O'Reilly A."/>
            <person name="Votypka J."/>
            <person name="Yurchenko V."/>
            <person name="Lukes J."/>
        </authorList>
    </citation>
    <scope>NUCLEOTIDE SEQUENCE [LARGE SCALE GENOMIC DNA]</scope>
    <source>
        <strain evidence="2">H10</strain>
    </source>
</reference>
<feature type="region of interest" description="Disordered" evidence="1">
    <location>
        <begin position="269"/>
        <end position="304"/>
    </location>
</feature>
<feature type="region of interest" description="Disordered" evidence="1">
    <location>
        <begin position="347"/>
        <end position="367"/>
    </location>
</feature>